<keyword evidence="6" id="KW-1185">Reference proteome</keyword>
<comment type="caution">
    <text evidence="5">The sequence shown here is derived from an EMBL/GenBank/DDBJ whole genome shotgun (WGS) entry which is preliminary data.</text>
</comment>
<feature type="signal peptide" evidence="4">
    <location>
        <begin position="1"/>
        <end position="20"/>
    </location>
</feature>
<dbReference type="RefSeq" id="WP_344383509.1">
    <property type="nucleotide sequence ID" value="NZ_BAAATA010000014.1"/>
</dbReference>
<accession>A0ABN3LW33</accession>
<dbReference type="EMBL" id="BAAATA010000014">
    <property type="protein sequence ID" value="GAA2490150.1"/>
    <property type="molecule type" value="Genomic_DNA"/>
</dbReference>
<feature type="chain" id="PRO_5046655842" evidence="4">
    <location>
        <begin position="21"/>
        <end position="429"/>
    </location>
</feature>
<gene>
    <name evidence="5" type="ORF">GCM10010406_27820</name>
</gene>
<evidence type="ECO:0000256" key="1">
    <source>
        <dbReference type="ARBA" id="ARBA00008520"/>
    </source>
</evidence>
<evidence type="ECO:0000256" key="2">
    <source>
        <dbReference type="ARBA" id="ARBA00022448"/>
    </source>
</evidence>
<dbReference type="InterPro" id="IPR006059">
    <property type="entry name" value="SBP"/>
</dbReference>
<reference evidence="5 6" key="1">
    <citation type="journal article" date="2019" name="Int. J. Syst. Evol. Microbiol.">
        <title>The Global Catalogue of Microorganisms (GCM) 10K type strain sequencing project: providing services to taxonomists for standard genome sequencing and annotation.</title>
        <authorList>
            <consortium name="The Broad Institute Genomics Platform"/>
            <consortium name="The Broad Institute Genome Sequencing Center for Infectious Disease"/>
            <person name="Wu L."/>
            <person name="Ma J."/>
        </authorList>
    </citation>
    <scope>NUCLEOTIDE SEQUENCE [LARGE SCALE GENOMIC DNA]</scope>
    <source>
        <strain evidence="5 6">JCM 6307</strain>
    </source>
</reference>
<proteinExistence type="inferred from homology"/>
<name>A0ABN3LW33_9ACTN</name>
<keyword evidence="3 4" id="KW-0732">Signal</keyword>
<protein>
    <submittedName>
        <fullName evidence="5">Extracellular solute-binding protein</fullName>
    </submittedName>
</protein>
<dbReference type="SUPFAM" id="SSF53850">
    <property type="entry name" value="Periplasmic binding protein-like II"/>
    <property type="match status" value="1"/>
</dbReference>
<dbReference type="PROSITE" id="PS51257">
    <property type="entry name" value="PROKAR_LIPOPROTEIN"/>
    <property type="match status" value="1"/>
</dbReference>
<dbReference type="PANTHER" id="PTHR30061:SF50">
    <property type="entry name" value="MALTOSE_MALTODEXTRIN-BINDING PERIPLASMIC PROTEIN"/>
    <property type="match status" value="1"/>
</dbReference>
<evidence type="ECO:0000256" key="4">
    <source>
        <dbReference type="SAM" id="SignalP"/>
    </source>
</evidence>
<organism evidence="5 6">
    <name type="scientific">Streptomyces thermolineatus</name>
    <dbReference type="NCBI Taxonomy" id="44033"/>
    <lineage>
        <taxon>Bacteria</taxon>
        <taxon>Bacillati</taxon>
        <taxon>Actinomycetota</taxon>
        <taxon>Actinomycetes</taxon>
        <taxon>Kitasatosporales</taxon>
        <taxon>Streptomycetaceae</taxon>
        <taxon>Streptomyces</taxon>
    </lineage>
</organism>
<dbReference type="Gene3D" id="3.40.190.10">
    <property type="entry name" value="Periplasmic binding protein-like II"/>
    <property type="match status" value="2"/>
</dbReference>
<evidence type="ECO:0000313" key="6">
    <source>
        <dbReference type="Proteomes" id="UP001501358"/>
    </source>
</evidence>
<evidence type="ECO:0000256" key="3">
    <source>
        <dbReference type="ARBA" id="ARBA00022729"/>
    </source>
</evidence>
<comment type="similarity">
    <text evidence="1">Belongs to the bacterial solute-binding protein 1 family.</text>
</comment>
<dbReference type="Proteomes" id="UP001501358">
    <property type="component" value="Unassembled WGS sequence"/>
</dbReference>
<keyword evidence="2" id="KW-0813">Transport</keyword>
<dbReference type="Pfam" id="PF01547">
    <property type="entry name" value="SBP_bac_1"/>
    <property type="match status" value="1"/>
</dbReference>
<sequence length="429" mass="45395">MRRGISVAALATVVALTATACGGSDSEDKAAKEPGEVSGTVTWWDTSDNTSEAPAFKKLIADFEKKYPKVKVKYVNVPFAQAQQKFKTAAQSGKGAPDVLRSDVGWTPGFAKLGYLAALDGTPALDDKDKFLDGPAASGSYEGKTYGVPQVTDTLGLLYNKELLEKAGVKEAPATWTEVKDAAKKIEKKTGADGIYLNPDSYFALPFVYGEGGDMVDVEGKKITIANDAAVKGVSTAVDLIKSGAAPKPDTTDGYNNMQTSFKDGKVAMIVNGPWATADIFSGKSFKDKENLGIAPVPAGSTGEAGAPVGGHNLVAYAGSGNLDASYLFIKHMTSAKAQEQVSAEIGVLPTREDAYTDKVLSDPVRKAFYDALGKAHPRPAIAEGGDLFTDFLPHYVKILQGTETPEEGLTATADAWKKQLLKDYTVEK</sequence>
<dbReference type="PANTHER" id="PTHR30061">
    <property type="entry name" value="MALTOSE-BINDING PERIPLASMIC PROTEIN"/>
    <property type="match status" value="1"/>
</dbReference>
<evidence type="ECO:0000313" key="5">
    <source>
        <dbReference type="EMBL" id="GAA2490150.1"/>
    </source>
</evidence>